<comment type="subcellular location">
    <subcellularLocation>
        <location evidence="1">Membrane</location>
        <topology evidence="1">Single-pass membrane protein</topology>
    </subcellularLocation>
</comment>
<evidence type="ECO:0000313" key="9">
    <source>
        <dbReference type="EMBL" id="KAG6491071.1"/>
    </source>
</evidence>
<dbReference type="AlphaFoldDB" id="A0A8J5KNF9"/>
<dbReference type="PANTHER" id="PTHR12812:SF0">
    <property type="entry name" value="HEPARAN-SULFATE 6-O-SULFOTRANSFERASE"/>
    <property type="match status" value="1"/>
</dbReference>
<protein>
    <submittedName>
        <fullName evidence="9">Uncharacterized protein</fullName>
    </submittedName>
</protein>
<gene>
    <name evidence="9" type="ORF">ZIOFF_052403</name>
</gene>
<dbReference type="PANTHER" id="PTHR12812">
    <property type="entry name" value="HEPARAN SULFATE 6-O-SULFOTRANSFERASE 3"/>
    <property type="match status" value="1"/>
</dbReference>
<dbReference type="GO" id="GO:0016020">
    <property type="term" value="C:membrane"/>
    <property type="evidence" value="ECO:0007669"/>
    <property type="project" value="UniProtKB-SubCell"/>
</dbReference>
<name>A0A8J5KNF9_ZINOF</name>
<evidence type="ECO:0000313" key="10">
    <source>
        <dbReference type="Proteomes" id="UP000734854"/>
    </source>
</evidence>
<keyword evidence="6" id="KW-0325">Glycoprotein</keyword>
<dbReference type="GO" id="GO:0017095">
    <property type="term" value="F:heparan sulfate 6-sulfotransferase activity"/>
    <property type="evidence" value="ECO:0007669"/>
    <property type="project" value="TreeGrafter"/>
</dbReference>
<comment type="caution">
    <text evidence="9">The sequence shown here is derived from an EMBL/GenBank/DDBJ whole genome shotgun (WGS) entry which is preliminary data.</text>
</comment>
<evidence type="ECO:0000256" key="4">
    <source>
        <dbReference type="ARBA" id="ARBA00022989"/>
    </source>
</evidence>
<feature type="transmembrane region" description="Helical" evidence="8">
    <location>
        <begin position="236"/>
        <end position="256"/>
    </location>
</feature>
<dbReference type="Proteomes" id="UP000734854">
    <property type="component" value="Unassembled WGS sequence"/>
</dbReference>
<keyword evidence="3 8" id="KW-0812">Transmembrane</keyword>
<evidence type="ECO:0000256" key="3">
    <source>
        <dbReference type="ARBA" id="ARBA00022692"/>
    </source>
</evidence>
<evidence type="ECO:0000256" key="6">
    <source>
        <dbReference type="ARBA" id="ARBA00023180"/>
    </source>
</evidence>
<keyword evidence="2" id="KW-0808">Transferase</keyword>
<keyword evidence="5 8" id="KW-0472">Membrane</keyword>
<dbReference type="EMBL" id="JACMSC010000014">
    <property type="protein sequence ID" value="KAG6491071.1"/>
    <property type="molecule type" value="Genomic_DNA"/>
</dbReference>
<sequence>MDRHQHNAVATCPDSSPESDDESGHVTRACVVMEQGQRSKRMVSDTSPKAATKRKDGVICGCCEGSNLTNRAVKVADEVGDDDVPFEEDAFRDRKPYALSPTPDASEEDSGSCGLKRRKALGWVELGSKNAQDGCLDILMGIEISTYFDLLGSILCRVSSNHDDYFRCESIVRKWADNSNQNEIKESDLNLKDLLLFLHVPRTGGRTYFHCFLRKLYASALECPRSYDKLHFDPRYLSLFLGSISIPMLLLVLNFGDVLQSWLWNWLKYWLLWSSSFSYADKGGAFSEYGFHLYPASNRGILLLSEVLASVHAYMLGKICMSNIFLQITLQRDARRSRRYPKFEEISSPYDMQNMAMPLHEYINHPIAHDIIHNGATFQVLLG</sequence>
<reference evidence="9 10" key="1">
    <citation type="submission" date="2020-08" db="EMBL/GenBank/DDBJ databases">
        <title>Plant Genome Project.</title>
        <authorList>
            <person name="Zhang R.-G."/>
        </authorList>
    </citation>
    <scope>NUCLEOTIDE SEQUENCE [LARGE SCALE GENOMIC DNA]</scope>
    <source>
        <tissue evidence="9">Rhizome</tissue>
    </source>
</reference>
<feature type="region of interest" description="Disordered" evidence="7">
    <location>
        <begin position="1"/>
        <end position="28"/>
    </location>
</feature>
<feature type="region of interest" description="Disordered" evidence="7">
    <location>
        <begin position="86"/>
        <end position="113"/>
    </location>
</feature>
<feature type="transmembrane region" description="Helical" evidence="8">
    <location>
        <begin position="311"/>
        <end position="330"/>
    </location>
</feature>
<evidence type="ECO:0000256" key="8">
    <source>
        <dbReference type="SAM" id="Phobius"/>
    </source>
</evidence>
<organism evidence="9 10">
    <name type="scientific">Zingiber officinale</name>
    <name type="common">Ginger</name>
    <name type="synonym">Amomum zingiber</name>
    <dbReference type="NCBI Taxonomy" id="94328"/>
    <lineage>
        <taxon>Eukaryota</taxon>
        <taxon>Viridiplantae</taxon>
        <taxon>Streptophyta</taxon>
        <taxon>Embryophyta</taxon>
        <taxon>Tracheophyta</taxon>
        <taxon>Spermatophyta</taxon>
        <taxon>Magnoliopsida</taxon>
        <taxon>Liliopsida</taxon>
        <taxon>Zingiberales</taxon>
        <taxon>Zingiberaceae</taxon>
        <taxon>Zingiber</taxon>
    </lineage>
</organism>
<keyword evidence="10" id="KW-1185">Reference proteome</keyword>
<evidence type="ECO:0000256" key="1">
    <source>
        <dbReference type="ARBA" id="ARBA00004167"/>
    </source>
</evidence>
<proteinExistence type="predicted"/>
<dbReference type="InterPro" id="IPR010635">
    <property type="entry name" value="Heparan_SO4-6-sulfoTrfase"/>
</dbReference>
<evidence type="ECO:0000256" key="7">
    <source>
        <dbReference type="SAM" id="MobiDB-lite"/>
    </source>
</evidence>
<evidence type="ECO:0000256" key="2">
    <source>
        <dbReference type="ARBA" id="ARBA00022679"/>
    </source>
</evidence>
<keyword evidence="4 8" id="KW-1133">Transmembrane helix</keyword>
<accession>A0A8J5KNF9</accession>
<evidence type="ECO:0000256" key="5">
    <source>
        <dbReference type="ARBA" id="ARBA00023136"/>
    </source>
</evidence>